<evidence type="ECO:0000313" key="3">
    <source>
        <dbReference type="EMBL" id="MET3692852.1"/>
    </source>
</evidence>
<sequence>MRESQDEPGPQNEPAPRDEPAFEAALPPSGETVRLSPLVRRRVAPNGGPFTASGTCSYIVGTDEVAVIDPGPEDASHIAALEAACAGRRLVAILVTHTHRDHSPGARLLQARTGAPILGCGPHRAARALAEGEVAHLDASADRAYRPDRELGDGETVAGAGWTLEAVATPGHTMNHLAFALPEEALLFSGDHVMAWSTSIVAPPDGAMNAYMDSLERLRTRAETTYWPGHGGPVRDPRRFVRGLAAHRRQREASIRARIEAGDRDIPAIVGAIYQGLAPGLRGAAALSVLAHLEDLVARGVVVSDGSPRIEGRYAPA</sequence>
<comment type="caution">
    <text evidence="3">The sequence shown here is derived from an EMBL/GenBank/DDBJ whole genome shotgun (WGS) entry which is preliminary data.</text>
</comment>
<name>A0ABV2L4V3_9HYPH</name>
<feature type="domain" description="Metallo-beta-lactamase" evidence="2">
    <location>
        <begin position="53"/>
        <end position="230"/>
    </location>
</feature>
<dbReference type="SUPFAM" id="SSF56281">
    <property type="entry name" value="Metallo-hydrolase/oxidoreductase"/>
    <property type="match status" value="1"/>
</dbReference>
<protein>
    <submittedName>
        <fullName evidence="3">Glyoxylase-like metal-dependent hydrolase (Beta-lactamase superfamily II)</fullName>
    </submittedName>
</protein>
<organism evidence="3 4">
    <name type="scientific">Methylobacterium goesingense</name>
    <dbReference type="NCBI Taxonomy" id="243690"/>
    <lineage>
        <taxon>Bacteria</taxon>
        <taxon>Pseudomonadati</taxon>
        <taxon>Pseudomonadota</taxon>
        <taxon>Alphaproteobacteria</taxon>
        <taxon>Hyphomicrobiales</taxon>
        <taxon>Methylobacteriaceae</taxon>
        <taxon>Methylobacterium</taxon>
    </lineage>
</organism>
<dbReference type="CDD" id="cd16278">
    <property type="entry name" value="metallo-hydrolase-like_MBL-fold"/>
    <property type="match status" value="1"/>
</dbReference>
<dbReference type="InterPro" id="IPR036388">
    <property type="entry name" value="WH-like_DNA-bd_sf"/>
</dbReference>
<dbReference type="InterPro" id="IPR001279">
    <property type="entry name" value="Metallo-B-lactamas"/>
</dbReference>
<dbReference type="InterPro" id="IPR036866">
    <property type="entry name" value="RibonucZ/Hydroxyglut_hydro"/>
</dbReference>
<proteinExistence type="predicted"/>
<reference evidence="3 4" key="1">
    <citation type="submission" date="2024-06" db="EMBL/GenBank/DDBJ databases">
        <title>Genomic Encyclopedia of Type Strains, Phase IV (KMG-IV): sequencing the most valuable type-strain genomes for metagenomic binning, comparative biology and taxonomic classification.</title>
        <authorList>
            <person name="Goeker M."/>
        </authorList>
    </citation>
    <scope>NUCLEOTIDE SEQUENCE [LARGE SCALE GENOMIC DNA]</scope>
    <source>
        <strain evidence="3 4">DSM 21331</strain>
    </source>
</reference>
<accession>A0ABV2L4V3</accession>
<dbReference type="PANTHER" id="PTHR23131">
    <property type="entry name" value="ENDORIBONUCLEASE LACTB2"/>
    <property type="match status" value="1"/>
</dbReference>
<dbReference type="Pfam" id="PF00753">
    <property type="entry name" value="Lactamase_B"/>
    <property type="match status" value="1"/>
</dbReference>
<evidence type="ECO:0000259" key="2">
    <source>
        <dbReference type="SMART" id="SM00849"/>
    </source>
</evidence>
<evidence type="ECO:0000313" key="4">
    <source>
        <dbReference type="Proteomes" id="UP001549145"/>
    </source>
</evidence>
<keyword evidence="4" id="KW-1185">Reference proteome</keyword>
<dbReference type="SMART" id="SM00849">
    <property type="entry name" value="Lactamase_B"/>
    <property type="match status" value="1"/>
</dbReference>
<dbReference type="InterPro" id="IPR041516">
    <property type="entry name" value="LACTB2_WH"/>
</dbReference>
<dbReference type="Gene3D" id="1.10.10.10">
    <property type="entry name" value="Winged helix-like DNA-binding domain superfamily/Winged helix DNA-binding domain"/>
    <property type="match status" value="1"/>
</dbReference>
<evidence type="ECO:0000256" key="1">
    <source>
        <dbReference type="SAM" id="MobiDB-lite"/>
    </source>
</evidence>
<dbReference type="PANTHER" id="PTHR23131:SF0">
    <property type="entry name" value="ENDORIBONUCLEASE LACTB2"/>
    <property type="match status" value="1"/>
</dbReference>
<gene>
    <name evidence="3" type="ORF">ABID43_002392</name>
</gene>
<dbReference type="InterPro" id="IPR050662">
    <property type="entry name" value="Sec-metab_biosynth-thioest"/>
</dbReference>
<dbReference type="RefSeq" id="WP_238277608.1">
    <property type="nucleotide sequence ID" value="NZ_BPQL01000023.1"/>
</dbReference>
<dbReference type="Proteomes" id="UP001549145">
    <property type="component" value="Unassembled WGS sequence"/>
</dbReference>
<feature type="region of interest" description="Disordered" evidence="1">
    <location>
        <begin position="1"/>
        <end position="30"/>
    </location>
</feature>
<dbReference type="Pfam" id="PF17778">
    <property type="entry name" value="WHD_BLACT"/>
    <property type="match status" value="1"/>
</dbReference>
<dbReference type="EMBL" id="JBEPMM010000005">
    <property type="protein sequence ID" value="MET3692852.1"/>
    <property type="molecule type" value="Genomic_DNA"/>
</dbReference>
<dbReference type="Gene3D" id="3.60.15.10">
    <property type="entry name" value="Ribonuclease Z/Hydroxyacylglutathione hydrolase-like"/>
    <property type="match status" value="1"/>
</dbReference>